<dbReference type="STRING" id="1802689.A3F25_00205"/>
<dbReference type="Gene3D" id="1.10.4030.10">
    <property type="entry name" value="Porin chaperone SurA, peptide-binding domain"/>
    <property type="match status" value="1"/>
</dbReference>
<evidence type="ECO:0000256" key="1">
    <source>
        <dbReference type="SAM" id="Phobius"/>
    </source>
</evidence>
<keyword evidence="1" id="KW-1133">Transmembrane helix</keyword>
<keyword evidence="1" id="KW-0472">Membrane</keyword>
<dbReference type="AlphaFoldDB" id="A0A1F8G2L2"/>
<dbReference type="InterPro" id="IPR050245">
    <property type="entry name" value="PrsA_foldase"/>
</dbReference>
<protein>
    <recommendedName>
        <fullName evidence="4">SurA N-terminal domain-containing protein</fullName>
    </recommendedName>
</protein>
<dbReference type="Proteomes" id="UP000177478">
    <property type="component" value="Unassembled WGS sequence"/>
</dbReference>
<accession>A0A1F8G2L2</accession>
<proteinExistence type="predicted"/>
<dbReference type="InterPro" id="IPR027304">
    <property type="entry name" value="Trigger_fact/SurA_dom_sf"/>
</dbReference>
<evidence type="ECO:0000313" key="3">
    <source>
        <dbReference type="Proteomes" id="UP000177478"/>
    </source>
</evidence>
<evidence type="ECO:0000313" key="2">
    <source>
        <dbReference type="EMBL" id="OGN19511.1"/>
    </source>
</evidence>
<evidence type="ECO:0008006" key="4">
    <source>
        <dbReference type="Google" id="ProtNLM"/>
    </source>
</evidence>
<dbReference type="PANTHER" id="PTHR47245:SF2">
    <property type="entry name" value="PEPTIDYL-PROLYL CIS-TRANS ISOMERASE HP_0175-RELATED"/>
    <property type="match status" value="1"/>
</dbReference>
<reference evidence="2 3" key="1">
    <citation type="journal article" date="2016" name="Nat. Commun.">
        <title>Thousands of microbial genomes shed light on interconnected biogeochemical processes in an aquifer system.</title>
        <authorList>
            <person name="Anantharaman K."/>
            <person name="Brown C.T."/>
            <person name="Hug L.A."/>
            <person name="Sharon I."/>
            <person name="Castelle C.J."/>
            <person name="Probst A.J."/>
            <person name="Thomas B.C."/>
            <person name="Singh A."/>
            <person name="Wilkins M.J."/>
            <person name="Karaoz U."/>
            <person name="Brodie E.L."/>
            <person name="Williams K.H."/>
            <person name="Hubbard S.S."/>
            <person name="Banfield J.F."/>
        </authorList>
    </citation>
    <scope>NUCLEOTIDE SEQUENCE [LARGE SCALE GENOMIC DNA]</scope>
</reference>
<organism evidence="2 3">
    <name type="scientific">Candidatus Yanofskybacteria bacterium RIFCSPHIGHO2_12_FULL_45_19b</name>
    <dbReference type="NCBI Taxonomy" id="1802689"/>
    <lineage>
        <taxon>Bacteria</taxon>
        <taxon>Candidatus Yanofskyibacteriota</taxon>
    </lineage>
</organism>
<gene>
    <name evidence="2" type="ORF">A3F25_00205</name>
</gene>
<comment type="caution">
    <text evidence="2">The sequence shown here is derived from an EMBL/GenBank/DDBJ whole genome shotgun (WGS) entry which is preliminary data.</text>
</comment>
<dbReference type="PANTHER" id="PTHR47245">
    <property type="entry name" value="PEPTIDYLPROLYL ISOMERASE"/>
    <property type="match status" value="1"/>
</dbReference>
<dbReference type="SUPFAM" id="SSF109998">
    <property type="entry name" value="Triger factor/SurA peptide-binding domain-like"/>
    <property type="match status" value="1"/>
</dbReference>
<dbReference type="EMBL" id="MGKD01000013">
    <property type="protein sequence ID" value="OGN19511.1"/>
    <property type="molecule type" value="Genomic_DNA"/>
</dbReference>
<sequence>MENLFDESEQNEVASVTEPEFVSKPARSLLSRRNIIIAVVVVAVLVVGYFAKGLLVAATVNGSPISRWSVISKLEKESGKDALDSLITRQLIISELDKNKVTATADEINAEIKKIEDRVVAQGGTLDQALEQQGMSMAELTEQVTINLRIAKLLDAQAQVTDVEITKYIKDNKLQISKGSTLAQLSEQVRETIRSGKSSQAITTWLDTLRAQASIHRWVNY</sequence>
<name>A0A1F8G2L2_9BACT</name>
<feature type="transmembrane region" description="Helical" evidence="1">
    <location>
        <begin position="34"/>
        <end position="51"/>
    </location>
</feature>
<keyword evidence="1" id="KW-0812">Transmembrane</keyword>